<dbReference type="EMBL" id="NRSD01000005">
    <property type="protein sequence ID" value="MBK1644490.1"/>
    <property type="molecule type" value="Genomic_DNA"/>
</dbReference>
<dbReference type="Proteomes" id="UP001138802">
    <property type="component" value="Unassembled WGS sequence"/>
</dbReference>
<dbReference type="PRINTS" id="PR01415">
    <property type="entry name" value="ANKYRIN"/>
</dbReference>
<proteinExistence type="predicted"/>
<dbReference type="InterPro" id="IPR002110">
    <property type="entry name" value="Ankyrin_rpt"/>
</dbReference>
<dbReference type="PROSITE" id="PS50088">
    <property type="entry name" value="ANK_REPEAT"/>
    <property type="match status" value="3"/>
</dbReference>
<evidence type="ECO:0000313" key="4">
    <source>
        <dbReference type="EMBL" id="MBK1644490.1"/>
    </source>
</evidence>
<evidence type="ECO:0008006" key="6">
    <source>
        <dbReference type="Google" id="ProtNLM"/>
    </source>
</evidence>
<dbReference type="InterPro" id="IPR036770">
    <property type="entry name" value="Ankyrin_rpt-contain_sf"/>
</dbReference>
<dbReference type="AlphaFoldDB" id="A0A9X0WH37"/>
<dbReference type="PANTHER" id="PTHR24171:SF9">
    <property type="entry name" value="ANKYRIN REPEAT DOMAIN-CONTAINING PROTEIN 39"/>
    <property type="match status" value="1"/>
</dbReference>
<dbReference type="Pfam" id="PF00023">
    <property type="entry name" value="Ank"/>
    <property type="match status" value="1"/>
</dbReference>
<keyword evidence="2 3" id="KW-0040">ANK repeat</keyword>
<evidence type="ECO:0000313" key="5">
    <source>
        <dbReference type="Proteomes" id="UP001138802"/>
    </source>
</evidence>
<name>A0A9X0WH37_9GAMM</name>
<comment type="caution">
    <text evidence="4">The sequence shown here is derived from an EMBL/GenBank/DDBJ whole genome shotgun (WGS) entry which is preliminary data.</text>
</comment>
<dbReference type="SUPFAM" id="SSF48403">
    <property type="entry name" value="Ankyrin repeat"/>
    <property type="match status" value="1"/>
</dbReference>
<evidence type="ECO:0000256" key="1">
    <source>
        <dbReference type="ARBA" id="ARBA00022737"/>
    </source>
</evidence>
<dbReference type="PROSITE" id="PS50297">
    <property type="entry name" value="ANK_REP_REGION"/>
    <property type="match status" value="3"/>
</dbReference>
<dbReference type="PANTHER" id="PTHR24171">
    <property type="entry name" value="ANKYRIN REPEAT DOMAIN-CONTAINING PROTEIN 39-RELATED"/>
    <property type="match status" value="1"/>
</dbReference>
<dbReference type="Gene3D" id="1.25.40.20">
    <property type="entry name" value="Ankyrin repeat-containing domain"/>
    <property type="match status" value="2"/>
</dbReference>
<feature type="repeat" description="ANK" evidence="3">
    <location>
        <begin position="49"/>
        <end position="81"/>
    </location>
</feature>
<protein>
    <recommendedName>
        <fullName evidence="6">Ankyrin repeat domain-containing protein</fullName>
    </recommendedName>
</protein>
<feature type="repeat" description="ANK" evidence="3">
    <location>
        <begin position="82"/>
        <end position="114"/>
    </location>
</feature>
<dbReference type="Pfam" id="PF12796">
    <property type="entry name" value="Ank_2"/>
    <property type="match status" value="1"/>
</dbReference>
<evidence type="ECO:0000256" key="3">
    <source>
        <dbReference type="PROSITE-ProRule" id="PRU00023"/>
    </source>
</evidence>
<organism evidence="4 5">
    <name type="scientific">Thiocapsa imhoffii</name>
    <dbReference type="NCBI Taxonomy" id="382777"/>
    <lineage>
        <taxon>Bacteria</taxon>
        <taxon>Pseudomonadati</taxon>
        <taxon>Pseudomonadota</taxon>
        <taxon>Gammaproteobacteria</taxon>
        <taxon>Chromatiales</taxon>
        <taxon>Chromatiaceae</taxon>
        <taxon>Thiocapsa</taxon>
    </lineage>
</organism>
<keyword evidence="5" id="KW-1185">Reference proteome</keyword>
<sequence length="213" mass="22560">MVVMSLSLVACTEPAAPTVGLNRAVEIGDLDQIKRHAYWKSDLNKRNAAGETPLHVAARAGRVAIVRELVRNGADLSALDAAGQSVLYVALAHGRTQVAQQLIERGAALQAQSMLIELSAAGVIDRDAIALLIRRGATLEGVDEAGDTALHAAIKHGHLETVRRLIIAGANVNQPDGDGRLPLRIARESAPGSDARFIQSTLERNGAIVELPR</sequence>
<dbReference type="SMART" id="SM00248">
    <property type="entry name" value="ANK"/>
    <property type="match status" value="3"/>
</dbReference>
<accession>A0A9X0WH37</accession>
<evidence type="ECO:0000256" key="2">
    <source>
        <dbReference type="ARBA" id="ARBA00023043"/>
    </source>
</evidence>
<keyword evidence="1" id="KW-0677">Repeat</keyword>
<gene>
    <name evidence="4" type="ORF">CKO25_07445</name>
</gene>
<feature type="repeat" description="ANK" evidence="3">
    <location>
        <begin position="145"/>
        <end position="177"/>
    </location>
</feature>
<reference evidence="4 5" key="1">
    <citation type="journal article" date="2020" name="Microorganisms">
        <title>Osmotic Adaptation and Compatible Solute Biosynthesis of Phototrophic Bacteria as Revealed from Genome Analyses.</title>
        <authorList>
            <person name="Imhoff J.F."/>
            <person name="Rahn T."/>
            <person name="Kunzel S."/>
            <person name="Keller A."/>
            <person name="Neulinger S.C."/>
        </authorList>
    </citation>
    <scope>NUCLEOTIDE SEQUENCE [LARGE SCALE GENOMIC DNA]</scope>
    <source>
        <strain evidence="4 5">DSM 21303</strain>
    </source>
</reference>